<protein>
    <submittedName>
        <fullName evidence="2">Uncharacterized protein</fullName>
    </submittedName>
</protein>
<accession>A0ABX9W5N2</accession>
<evidence type="ECO:0000256" key="1">
    <source>
        <dbReference type="SAM" id="Phobius"/>
    </source>
</evidence>
<dbReference type="EMBL" id="RHGB01000003">
    <property type="protein sequence ID" value="RNL66748.1"/>
    <property type="molecule type" value="Genomic_DNA"/>
</dbReference>
<dbReference type="Proteomes" id="UP000274695">
    <property type="component" value="Unassembled WGS sequence"/>
</dbReference>
<keyword evidence="1" id="KW-1133">Transmembrane helix</keyword>
<feature type="transmembrane region" description="Helical" evidence="1">
    <location>
        <begin position="96"/>
        <end position="122"/>
    </location>
</feature>
<organism evidence="2 3">
    <name type="scientific">Zhongshania marina</name>
    <dbReference type="NCBI Taxonomy" id="2304603"/>
    <lineage>
        <taxon>Bacteria</taxon>
        <taxon>Pseudomonadati</taxon>
        <taxon>Pseudomonadota</taxon>
        <taxon>Gammaproteobacteria</taxon>
        <taxon>Cellvibrionales</taxon>
        <taxon>Spongiibacteraceae</taxon>
        <taxon>Zhongshania</taxon>
    </lineage>
</organism>
<sequence length="254" mass="28752">MTISTKKQEMLDKVWLWSIWSWPVAAVGFFTFFYFGAGLVPPPSPLLTASEHAAVFLNDPTSSKIGIIGALWFSCLLLPWYSVVTREMGKIEGEHGILAPLMWGGALVLVTFFQIISLAWLLATYRPDINPEIIRVLSEFGWFTWSMLIPTYLLQYFSLSIIGFMDDRERPTFPRWAAYMYLWVAVTGAGGALAVFVYDGPLAYNGIIGYWIPVIIFALGNFVTTWLLLKRFQYEKSLRTQPDYTKAGKLATSV</sequence>
<keyword evidence="1" id="KW-0812">Transmembrane</keyword>
<keyword evidence="1" id="KW-0472">Membrane</keyword>
<keyword evidence="3" id="KW-1185">Reference proteome</keyword>
<feature type="transmembrane region" description="Helical" evidence="1">
    <location>
        <begin position="14"/>
        <end position="37"/>
    </location>
</feature>
<reference evidence="2 3" key="1">
    <citation type="submission" date="2018-10" db="EMBL/GenBank/DDBJ databases">
        <title>Draft genome sequence of Zhongshania sp. DSW25-10.</title>
        <authorList>
            <person name="Oh J."/>
        </authorList>
    </citation>
    <scope>NUCLEOTIDE SEQUENCE [LARGE SCALE GENOMIC DNA]</scope>
    <source>
        <strain evidence="2 3">DSW25-10</strain>
    </source>
</reference>
<feature type="transmembrane region" description="Helical" evidence="1">
    <location>
        <begin position="142"/>
        <end position="164"/>
    </location>
</feature>
<proteinExistence type="predicted"/>
<gene>
    <name evidence="2" type="ORF">D0911_04225</name>
</gene>
<evidence type="ECO:0000313" key="2">
    <source>
        <dbReference type="EMBL" id="RNL66748.1"/>
    </source>
</evidence>
<comment type="caution">
    <text evidence="2">The sequence shown here is derived from an EMBL/GenBank/DDBJ whole genome shotgun (WGS) entry which is preliminary data.</text>
</comment>
<feature type="transmembrane region" description="Helical" evidence="1">
    <location>
        <begin position="176"/>
        <end position="198"/>
    </location>
</feature>
<name>A0ABX9W5N2_9GAMM</name>
<evidence type="ECO:0000313" key="3">
    <source>
        <dbReference type="Proteomes" id="UP000274695"/>
    </source>
</evidence>
<feature type="transmembrane region" description="Helical" evidence="1">
    <location>
        <begin position="65"/>
        <end position="84"/>
    </location>
</feature>
<feature type="transmembrane region" description="Helical" evidence="1">
    <location>
        <begin position="210"/>
        <end position="229"/>
    </location>
</feature>
<dbReference type="RefSeq" id="WP_123181615.1">
    <property type="nucleotide sequence ID" value="NZ_RHGB01000003.1"/>
</dbReference>